<feature type="modified residue" description="4-aspartylphosphate" evidence="7">
    <location>
        <position position="56"/>
    </location>
</feature>
<evidence type="ECO:0000256" key="5">
    <source>
        <dbReference type="ARBA" id="ARBA00023163"/>
    </source>
</evidence>
<evidence type="ECO:0000313" key="11">
    <source>
        <dbReference type="Proteomes" id="UP000580568"/>
    </source>
</evidence>
<dbReference type="CDD" id="cd06170">
    <property type="entry name" value="LuxR_C_like"/>
    <property type="match status" value="1"/>
</dbReference>
<gene>
    <name evidence="10" type="ORF">bsdtw1_04354</name>
</gene>
<dbReference type="InterPro" id="IPR016032">
    <property type="entry name" value="Sig_transdc_resp-reg_C-effctor"/>
</dbReference>
<feature type="domain" description="HTH luxR-type" evidence="8">
    <location>
        <begin position="150"/>
        <end position="215"/>
    </location>
</feature>
<dbReference type="PROSITE" id="PS50043">
    <property type="entry name" value="HTH_LUXR_2"/>
    <property type="match status" value="1"/>
</dbReference>
<comment type="function">
    <text evidence="6">May play the central regulatory role in sporulation. It may be an element of the effector pathway responsible for the activation of sporulation genes in response to nutritional stress. Spo0A may act in concert with spo0H (a sigma factor) to control the expression of some genes that are critical to the sporulation process.</text>
</comment>
<evidence type="ECO:0000259" key="9">
    <source>
        <dbReference type="PROSITE" id="PS50110"/>
    </source>
</evidence>
<dbReference type="PANTHER" id="PTHR43214">
    <property type="entry name" value="TWO-COMPONENT RESPONSE REGULATOR"/>
    <property type="match status" value="1"/>
</dbReference>
<dbReference type="CDD" id="cd17535">
    <property type="entry name" value="REC_NarL-like"/>
    <property type="match status" value="1"/>
</dbReference>
<dbReference type="InterPro" id="IPR001789">
    <property type="entry name" value="Sig_transdc_resp-reg_receiver"/>
</dbReference>
<dbReference type="GO" id="GO:0006355">
    <property type="term" value="P:regulation of DNA-templated transcription"/>
    <property type="evidence" value="ECO:0007669"/>
    <property type="project" value="InterPro"/>
</dbReference>
<keyword evidence="2 7" id="KW-0597">Phosphoprotein</keyword>
<dbReference type="InterPro" id="IPR058245">
    <property type="entry name" value="NreC/VraR/RcsB-like_REC"/>
</dbReference>
<organism evidence="10 11">
    <name type="scientific">Clostridium fungisolvens</name>
    <dbReference type="NCBI Taxonomy" id="1604897"/>
    <lineage>
        <taxon>Bacteria</taxon>
        <taxon>Bacillati</taxon>
        <taxon>Bacillota</taxon>
        <taxon>Clostridia</taxon>
        <taxon>Eubacteriales</taxon>
        <taxon>Clostridiaceae</taxon>
        <taxon>Clostridium</taxon>
    </lineage>
</organism>
<dbReference type="PROSITE" id="PS50110">
    <property type="entry name" value="RESPONSE_REGULATORY"/>
    <property type="match status" value="1"/>
</dbReference>
<sequence length="218" mass="24474">MDKIKIIIVDDEKLIREGLKIILSTYEDIEVLALCEDGHIAYEFCKSNKVDVVLMDIRMDNCDGVLGTKLIKKLNAETKILILTTFKDSEYIEEALKNGASGYLLKDSSYDLIYGGIKAAFGGNIVVHPDIVSKLVVKENDRDDSLIKEKLKEETGLTERELTIVEEIANGLSNKEIGEKMYLTEGTIKNNITTILSKLALRDRTQIAIFAFKNNLIK</sequence>
<dbReference type="GO" id="GO:0003677">
    <property type="term" value="F:DNA binding"/>
    <property type="evidence" value="ECO:0007669"/>
    <property type="project" value="UniProtKB-KW"/>
</dbReference>
<dbReference type="PRINTS" id="PR00038">
    <property type="entry name" value="HTHLUXR"/>
</dbReference>
<dbReference type="Proteomes" id="UP000580568">
    <property type="component" value="Unassembled WGS sequence"/>
</dbReference>
<reference evidence="10 11" key="1">
    <citation type="submission" date="2020-07" db="EMBL/GenBank/DDBJ databases">
        <title>A new beta-1,3-glucan-decomposing anaerobic bacterium isolated from anoxic soil subjected to biological soil disinfestation.</title>
        <authorList>
            <person name="Ueki A."/>
            <person name="Tonouchi A."/>
        </authorList>
    </citation>
    <scope>NUCLEOTIDE SEQUENCE [LARGE SCALE GENOMIC DNA]</scope>
    <source>
        <strain evidence="10 11">TW1</strain>
    </source>
</reference>
<dbReference type="GO" id="GO:0000160">
    <property type="term" value="P:phosphorelay signal transduction system"/>
    <property type="evidence" value="ECO:0007669"/>
    <property type="project" value="InterPro"/>
</dbReference>
<keyword evidence="5" id="KW-0804">Transcription</keyword>
<dbReference type="InterPro" id="IPR039420">
    <property type="entry name" value="WalR-like"/>
</dbReference>
<evidence type="ECO:0000256" key="1">
    <source>
        <dbReference type="ARBA" id="ARBA00018672"/>
    </source>
</evidence>
<dbReference type="PANTHER" id="PTHR43214:SF40">
    <property type="entry name" value="TRANSCRIPTIONAL REGULATORY PROTEIN LNRK"/>
    <property type="match status" value="1"/>
</dbReference>
<evidence type="ECO:0000256" key="7">
    <source>
        <dbReference type="PROSITE-ProRule" id="PRU00169"/>
    </source>
</evidence>
<evidence type="ECO:0000256" key="6">
    <source>
        <dbReference type="ARBA" id="ARBA00024867"/>
    </source>
</evidence>
<proteinExistence type="predicted"/>
<dbReference type="SMART" id="SM00421">
    <property type="entry name" value="HTH_LUXR"/>
    <property type="match status" value="1"/>
</dbReference>
<dbReference type="Gene3D" id="3.40.50.2300">
    <property type="match status" value="1"/>
</dbReference>
<evidence type="ECO:0000256" key="3">
    <source>
        <dbReference type="ARBA" id="ARBA00023015"/>
    </source>
</evidence>
<evidence type="ECO:0000256" key="4">
    <source>
        <dbReference type="ARBA" id="ARBA00023125"/>
    </source>
</evidence>
<keyword evidence="11" id="KW-1185">Reference proteome</keyword>
<keyword evidence="3" id="KW-0805">Transcription regulation</keyword>
<accession>A0A6V8SMR8</accession>
<feature type="domain" description="Response regulatory" evidence="9">
    <location>
        <begin position="5"/>
        <end position="121"/>
    </location>
</feature>
<evidence type="ECO:0000313" key="10">
    <source>
        <dbReference type="EMBL" id="GFP78160.1"/>
    </source>
</evidence>
<dbReference type="Pfam" id="PF00196">
    <property type="entry name" value="GerE"/>
    <property type="match status" value="1"/>
</dbReference>
<protein>
    <recommendedName>
        <fullName evidence="1">Stage 0 sporulation protein A homolog</fullName>
    </recommendedName>
</protein>
<dbReference type="AlphaFoldDB" id="A0A6V8SMR8"/>
<dbReference type="SUPFAM" id="SSF52172">
    <property type="entry name" value="CheY-like"/>
    <property type="match status" value="1"/>
</dbReference>
<comment type="caution">
    <text evidence="10">The sequence shown here is derived from an EMBL/GenBank/DDBJ whole genome shotgun (WGS) entry which is preliminary data.</text>
</comment>
<dbReference type="SMART" id="SM00448">
    <property type="entry name" value="REC"/>
    <property type="match status" value="1"/>
</dbReference>
<dbReference type="InterPro" id="IPR011006">
    <property type="entry name" value="CheY-like_superfamily"/>
</dbReference>
<keyword evidence="4" id="KW-0238">DNA-binding</keyword>
<dbReference type="RefSeq" id="WP_183279478.1">
    <property type="nucleotide sequence ID" value="NZ_BLZR01000001.1"/>
</dbReference>
<evidence type="ECO:0000259" key="8">
    <source>
        <dbReference type="PROSITE" id="PS50043"/>
    </source>
</evidence>
<evidence type="ECO:0000256" key="2">
    <source>
        <dbReference type="ARBA" id="ARBA00022553"/>
    </source>
</evidence>
<name>A0A6V8SMR8_9CLOT</name>
<dbReference type="SUPFAM" id="SSF46894">
    <property type="entry name" value="C-terminal effector domain of the bipartite response regulators"/>
    <property type="match status" value="1"/>
</dbReference>
<dbReference type="InterPro" id="IPR000792">
    <property type="entry name" value="Tscrpt_reg_LuxR_C"/>
</dbReference>
<dbReference type="Pfam" id="PF00072">
    <property type="entry name" value="Response_reg"/>
    <property type="match status" value="1"/>
</dbReference>
<dbReference type="EMBL" id="BLZR01000001">
    <property type="protein sequence ID" value="GFP78160.1"/>
    <property type="molecule type" value="Genomic_DNA"/>
</dbReference>